<evidence type="ECO:0000256" key="1">
    <source>
        <dbReference type="SAM" id="Phobius"/>
    </source>
</evidence>
<dbReference type="RefSeq" id="WP_236737124.1">
    <property type="nucleotide sequence ID" value="NZ_FOCM01000011.1"/>
</dbReference>
<dbReference type="AlphaFoldDB" id="A0A1H8LRH4"/>
<evidence type="ECO:0000313" key="3">
    <source>
        <dbReference type="Proteomes" id="UP000199372"/>
    </source>
</evidence>
<keyword evidence="1" id="KW-1133">Transmembrane helix</keyword>
<reference evidence="3" key="1">
    <citation type="submission" date="2016-10" db="EMBL/GenBank/DDBJ databases">
        <authorList>
            <person name="Varghese N."/>
            <person name="Submissions S."/>
        </authorList>
    </citation>
    <scope>NUCLEOTIDE SEQUENCE [LARGE SCALE GENOMIC DNA]</scope>
    <source>
        <strain evidence="3">DSM 26893</strain>
    </source>
</reference>
<keyword evidence="1" id="KW-0812">Transmembrane</keyword>
<dbReference type="Proteomes" id="UP000199372">
    <property type="component" value="Unassembled WGS sequence"/>
</dbReference>
<evidence type="ECO:0000313" key="2">
    <source>
        <dbReference type="EMBL" id="SEO07742.1"/>
    </source>
</evidence>
<feature type="transmembrane region" description="Helical" evidence="1">
    <location>
        <begin position="58"/>
        <end position="79"/>
    </location>
</feature>
<accession>A0A1H8LRH4</accession>
<proteinExistence type="predicted"/>
<organism evidence="2 3">
    <name type="scientific">Palleronia pelagia</name>
    <dbReference type="NCBI Taxonomy" id="387096"/>
    <lineage>
        <taxon>Bacteria</taxon>
        <taxon>Pseudomonadati</taxon>
        <taxon>Pseudomonadota</taxon>
        <taxon>Alphaproteobacteria</taxon>
        <taxon>Rhodobacterales</taxon>
        <taxon>Roseobacteraceae</taxon>
        <taxon>Palleronia</taxon>
    </lineage>
</organism>
<protein>
    <submittedName>
        <fullName evidence="2">Uncharacterized protein</fullName>
    </submittedName>
</protein>
<gene>
    <name evidence="2" type="ORF">SAMN04488011_11162</name>
</gene>
<keyword evidence="3" id="KW-1185">Reference proteome</keyword>
<feature type="transmembrane region" description="Helical" evidence="1">
    <location>
        <begin position="21"/>
        <end position="46"/>
    </location>
</feature>
<sequence length="112" mass="11893">MFSLTDPFRRRPAALARLPRIVRIYILNAVFGFALAAVFTGLVLWFDVAGIGHLVTHVAGGWFAAAIFFVLNGIVFAGVQSGIAIMSLGRDEGPGGGPREAALVTAPIKERV</sequence>
<dbReference type="EMBL" id="FOCM01000011">
    <property type="protein sequence ID" value="SEO07742.1"/>
    <property type="molecule type" value="Genomic_DNA"/>
</dbReference>
<keyword evidence="1" id="KW-0472">Membrane</keyword>
<name>A0A1H8LRH4_9RHOB</name>